<protein>
    <submittedName>
        <fullName evidence="2">Uncharacterized protein</fullName>
    </submittedName>
</protein>
<keyword evidence="3" id="KW-1185">Reference proteome</keyword>
<dbReference type="AlphaFoldDB" id="A0AAJ0FLF2"/>
<comment type="caution">
    <text evidence="2">The sequence shown here is derived from an EMBL/GenBank/DDBJ whole genome shotgun (WGS) entry which is preliminary data.</text>
</comment>
<evidence type="ECO:0000313" key="2">
    <source>
        <dbReference type="EMBL" id="KAK1766619.1"/>
    </source>
</evidence>
<accession>A0AAJ0FLF2</accession>
<sequence>MPSQKRLSNESTCPTPARKRQKPSTPPKPSQTDSGDIDGTSSSTPWKPPKTKKTDIERSINFVGATVPPNLKPKDIYKHHDRILWQGPNGPPVYDGLGHKLSYEKLKPTMTRRRYNPVRHMRYLEGEMEKSNRIREIMGQPDSTNTLVEMAWTNRVARDLDIPFHTVGVLEYEEWRRRGVRLEPGELRYQPSKQGVQRLFTSEEGIAFTE</sequence>
<name>A0AAJ0FLF2_9PEZI</name>
<feature type="compositionally biased region" description="Low complexity" evidence="1">
    <location>
        <begin position="30"/>
        <end position="45"/>
    </location>
</feature>
<reference evidence="2" key="1">
    <citation type="submission" date="2023-06" db="EMBL/GenBank/DDBJ databases">
        <title>Genome-scale phylogeny and comparative genomics of the fungal order Sordariales.</title>
        <authorList>
            <consortium name="Lawrence Berkeley National Laboratory"/>
            <person name="Hensen N."/>
            <person name="Bonometti L."/>
            <person name="Westerberg I."/>
            <person name="Brannstrom I.O."/>
            <person name="Guillou S."/>
            <person name="Cros-Aarteil S."/>
            <person name="Calhoun S."/>
            <person name="Haridas S."/>
            <person name="Kuo A."/>
            <person name="Mondo S."/>
            <person name="Pangilinan J."/>
            <person name="Riley R."/>
            <person name="Labutti K."/>
            <person name="Andreopoulos B."/>
            <person name="Lipzen A."/>
            <person name="Chen C."/>
            <person name="Yanf M."/>
            <person name="Daum C."/>
            <person name="Ng V."/>
            <person name="Clum A."/>
            <person name="Steindorff A."/>
            <person name="Ohm R."/>
            <person name="Martin F."/>
            <person name="Silar P."/>
            <person name="Natvig D."/>
            <person name="Lalanne C."/>
            <person name="Gautier V."/>
            <person name="Ament-Velasquez S.L."/>
            <person name="Kruys A."/>
            <person name="Hutchinson M.I."/>
            <person name="Powell A.J."/>
            <person name="Barry K."/>
            <person name="Miller A.N."/>
            <person name="Grigoriev I.V."/>
            <person name="Debuchy R."/>
            <person name="Gladieux P."/>
            <person name="Thoren M.H."/>
            <person name="Johannesson H."/>
        </authorList>
    </citation>
    <scope>NUCLEOTIDE SEQUENCE</scope>
    <source>
        <strain evidence="2">8032-3</strain>
    </source>
</reference>
<dbReference type="Proteomes" id="UP001244011">
    <property type="component" value="Unassembled WGS sequence"/>
</dbReference>
<organism evidence="2 3">
    <name type="scientific">Phialemonium atrogriseum</name>
    <dbReference type="NCBI Taxonomy" id="1093897"/>
    <lineage>
        <taxon>Eukaryota</taxon>
        <taxon>Fungi</taxon>
        <taxon>Dikarya</taxon>
        <taxon>Ascomycota</taxon>
        <taxon>Pezizomycotina</taxon>
        <taxon>Sordariomycetes</taxon>
        <taxon>Sordariomycetidae</taxon>
        <taxon>Cephalothecales</taxon>
        <taxon>Cephalothecaceae</taxon>
        <taxon>Phialemonium</taxon>
    </lineage>
</organism>
<feature type="region of interest" description="Disordered" evidence="1">
    <location>
        <begin position="1"/>
        <end position="57"/>
    </location>
</feature>
<dbReference type="EMBL" id="MU839011">
    <property type="protein sequence ID" value="KAK1766619.1"/>
    <property type="molecule type" value="Genomic_DNA"/>
</dbReference>
<gene>
    <name evidence="2" type="ORF">QBC33DRAFT_588832</name>
</gene>
<proteinExistence type="predicted"/>
<dbReference type="GeneID" id="85314748"/>
<feature type="compositionally biased region" description="Polar residues" evidence="1">
    <location>
        <begin position="1"/>
        <end position="14"/>
    </location>
</feature>
<evidence type="ECO:0000313" key="3">
    <source>
        <dbReference type="Proteomes" id="UP001244011"/>
    </source>
</evidence>
<dbReference type="RefSeq" id="XP_060282832.1">
    <property type="nucleotide sequence ID" value="XM_060431561.1"/>
</dbReference>
<evidence type="ECO:0000256" key="1">
    <source>
        <dbReference type="SAM" id="MobiDB-lite"/>
    </source>
</evidence>